<feature type="binding site" evidence="10">
    <location>
        <position position="68"/>
    </location>
    <ligand>
        <name>Mg(2+)</name>
        <dbReference type="ChEBI" id="CHEBI:18420"/>
    </ligand>
</feature>
<dbReference type="InterPro" id="IPR020922">
    <property type="entry name" value="dITP/XTP_pyrophosphatase"/>
</dbReference>
<organism evidence="12 13">
    <name type="scientific">Salinicoccus sediminis</name>
    <dbReference type="NCBI Taxonomy" id="1432562"/>
    <lineage>
        <taxon>Bacteria</taxon>
        <taxon>Bacillati</taxon>
        <taxon>Bacillota</taxon>
        <taxon>Bacilli</taxon>
        <taxon>Bacillales</taxon>
        <taxon>Staphylococcaceae</taxon>
        <taxon>Salinicoccus</taxon>
    </lineage>
</organism>
<comment type="catalytic activity">
    <reaction evidence="8 10">
        <text>dITP + H2O = dIMP + diphosphate + H(+)</text>
        <dbReference type="Rhea" id="RHEA:28342"/>
        <dbReference type="ChEBI" id="CHEBI:15377"/>
        <dbReference type="ChEBI" id="CHEBI:15378"/>
        <dbReference type="ChEBI" id="CHEBI:33019"/>
        <dbReference type="ChEBI" id="CHEBI:61194"/>
        <dbReference type="ChEBI" id="CHEBI:61382"/>
        <dbReference type="EC" id="3.6.1.66"/>
    </reaction>
</comment>
<dbReference type="PANTHER" id="PTHR11067">
    <property type="entry name" value="INOSINE TRIPHOSPHATE PYROPHOSPHATASE/HAM1 PROTEIN"/>
    <property type="match status" value="1"/>
</dbReference>
<dbReference type="GO" id="GO:0017111">
    <property type="term" value="F:ribonucleoside triphosphate phosphatase activity"/>
    <property type="evidence" value="ECO:0007669"/>
    <property type="project" value="InterPro"/>
</dbReference>
<dbReference type="GO" id="GO:0036222">
    <property type="term" value="F:XTP diphosphatase activity"/>
    <property type="evidence" value="ECO:0007669"/>
    <property type="project" value="UniProtKB-UniRule"/>
</dbReference>
<dbReference type="RefSeq" id="WP_046512004.1">
    <property type="nucleotide sequence ID" value="NZ_LAYZ01000001.1"/>
</dbReference>
<dbReference type="CDD" id="cd00515">
    <property type="entry name" value="HAM1"/>
    <property type="match status" value="1"/>
</dbReference>
<comment type="catalytic activity">
    <reaction evidence="10">
        <text>ITP + H2O = IMP + diphosphate + H(+)</text>
        <dbReference type="Rhea" id="RHEA:29399"/>
        <dbReference type="ChEBI" id="CHEBI:15377"/>
        <dbReference type="ChEBI" id="CHEBI:15378"/>
        <dbReference type="ChEBI" id="CHEBI:33019"/>
        <dbReference type="ChEBI" id="CHEBI:58053"/>
        <dbReference type="ChEBI" id="CHEBI:61402"/>
        <dbReference type="EC" id="3.6.1.66"/>
    </reaction>
</comment>
<dbReference type="Pfam" id="PF01725">
    <property type="entry name" value="Ham1p_like"/>
    <property type="match status" value="1"/>
</dbReference>
<evidence type="ECO:0000256" key="9">
    <source>
        <dbReference type="ARBA" id="ARBA00052017"/>
    </source>
</evidence>
<comment type="cofactor">
    <cofactor evidence="10">
        <name>Mg(2+)</name>
        <dbReference type="ChEBI" id="CHEBI:18420"/>
    </cofactor>
    <text evidence="10">Binds 1 Mg(2+) ion per subunit.</text>
</comment>
<name>A0A0M2SNB8_9STAP</name>
<keyword evidence="5 10" id="KW-0378">Hydrolase</keyword>
<accession>A0A0M2SNB8</accession>
<dbReference type="EMBL" id="LAYZ01000001">
    <property type="protein sequence ID" value="KKK35703.1"/>
    <property type="molecule type" value="Genomic_DNA"/>
</dbReference>
<dbReference type="Proteomes" id="UP000034287">
    <property type="component" value="Unassembled WGS sequence"/>
</dbReference>
<dbReference type="GO" id="GO:0005829">
    <property type="term" value="C:cytosol"/>
    <property type="evidence" value="ECO:0007669"/>
    <property type="project" value="TreeGrafter"/>
</dbReference>
<evidence type="ECO:0000256" key="8">
    <source>
        <dbReference type="ARBA" id="ARBA00051875"/>
    </source>
</evidence>
<dbReference type="PATRIC" id="fig|1432562.3.peg.508"/>
<feature type="binding site" evidence="10">
    <location>
        <begin position="176"/>
        <end position="177"/>
    </location>
    <ligand>
        <name>substrate</name>
    </ligand>
</feature>
<evidence type="ECO:0000256" key="7">
    <source>
        <dbReference type="ARBA" id="ARBA00023080"/>
    </source>
</evidence>
<reference evidence="12 13" key="1">
    <citation type="submission" date="2015-04" db="EMBL/GenBank/DDBJ databases">
        <title>Taxonomic description and genome sequence of Salinicoccus sediminis sp. nov., a novel hyper halotolerant bacterium isolated from marine sediment.</title>
        <authorList>
            <person name="Mathan Kumar R."/>
            <person name="Kaur G."/>
            <person name="Kumar N."/>
            <person name="Kumar A."/>
            <person name="Singh N.K."/>
            <person name="Kaur N."/>
            <person name="Mayilraj S."/>
        </authorList>
    </citation>
    <scope>NUCLEOTIDE SEQUENCE [LARGE SCALE GENOMIC DNA]</scope>
    <source>
        <strain evidence="12 13">SV-16</strain>
    </source>
</reference>
<evidence type="ECO:0000313" key="13">
    <source>
        <dbReference type="Proteomes" id="UP000034287"/>
    </source>
</evidence>
<keyword evidence="13" id="KW-1185">Reference proteome</keyword>
<evidence type="ECO:0000313" key="12">
    <source>
        <dbReference type="EMBL" id="KKK35703.1"/>
    </source>
</evidence>
<dbReference type="GO" id="GO:0035870">
    <property type="term" value="F:dITP diphosphatase activity"/>
    <property type="evidence" value="ECO:0007669"/>
    <property type="project" value="UniProtKB-UniRule"/>
</dbReference>
<dbReference type="GO" id="GO:0046872">
    <property type="term" value="F:metal ion binding"/>
    <property type="evidence" value="ECO:0007669"/>
    <property type="project" value="UniProtKB-KW"/>
</dbReference>
<dbReference type="STRING" id="1432562.WN59_02470"/>
<dbReference type="AlphaFoldDB" id="A0A0M2SNB8"/>
<protein>
    <recommendedName>
        <fullName evidence="10">dITP/XTP pyrophosphatase</fullName>
        <ecNumber evidence="10">3.6.1.66</ecNumber>
    </recommendedName>
    <alternativeName>
        <fullName evidence="10">Non-canonical purine NTP pyrophosphatase</fullName>
    </alternativeName>
    <alternativeName>
        <fullName evidence="10">Non-standard purine NTP pyrophosphatase</fullName>
    </alternativeName>
    <alternativeName>
        <fullName evidence="10">Nucleoside-triphosphate diphosphatase</fullName>
    </alternativeName>
    <alternativeName>
        <fullName evidence="10">Nucleoside-triphosphate pyrophosphatase</fullName>
        <shortName evidence="10">NTPase</shortName>
    </alternativeName>
</protein>
<dbReference type="Gene3D" id="3.90.950.10">
    <property type="match status" value="1"/>
</dbReference>
<keyword evidence="6 10" id="KW-0460">Magnesium</keyword>
<feature type="binding site" evidence="10">
    <location>
        <position position="69"/>
    </location>
    <ligand>
        <name>substrate</name>
    </ligand>
</feature>
<comment type="caution">
    <text evidence="12">The sequence shown here is derived from an EMBL/GenBank/DDBJ whole genome shotgun (WGS) entry which is preliminary data.</text>
</comment>
<gene>
    <name evidence="12" type="ORF">WN59_02470</name>
</gene>
<dbReference type="FunFam" id="3.90.950.10:FF:000001">
    <property type="entry name" value="dITP/XTP pyrophosphatase"/>
    <property type="match status" value="1"/>
</dbReference>
<evidence type="ECO:0000256" key="2">
    <source>
        <dbReference type="ARBA" id="ARBA00011738"/>
    </source>
</evidence>
<keyword evidence="7 10" id="KW-0546">Nucleotide metabolism</keyword>
<evidence type="ECO:0000256" key="10">
    <source>
        <dbReference type="HAMAP-Rule" id="MF_01405"/>
    </source>
</evidence>
<feature type="binding site" evidence="10">
    <location>
        <position position="171"/>
    </location>
    <ligand>
        <name>substrate</name>
    </ligand>
</feature>
<comment type="similarity">
    <text evidence="1 10 11">Belongs to the HAM1 NTPase family.</text>
</comment>
<dbReference type="GO" id="GO:0009117">
    <property type="term" value="P:nucleotide metabolic process"/>
    <property type="evidence" value="ECO:0007669"/>
    <property type="project" value="UniProtKB-KW"/>
</dbReference>
<evidence type="ECO:0000256" key="3">
    <source>
        <dbReference type="ARBA" id="ARBA00022723"/>
    </source>
</evidence>
<evidence type="ECO:0000256" key="5">
    <source>
        <dbReference type="ARBA" id="ARBA00022801"/>
    </source>
</evidence>
<comment type="catalytic activity">
    <reaction evidence="9 10">
        <text>XTP + H2O = XMP + diphosphate + H(+)</text>
        <dbReference type="Rhea" id="RHEA:28610"/>
        <dbReference type="ChEBI" id="CHEBI:15377"/>
        <dbReference type="ChEBI" id="CHEBI:15378"/>
        <dbReference type="ChEBI" id="CHEBI:33019"/>
        <dbReference type="ChEBI" id="CHEBI:57464"/>
        <dbReference type="ChEBI" id="CHEBI:61314"/>
        <dbReference type="EC" id="3.6.1.66"/>
    </reaction>
</comment>
<feature type="active site" description="Proton acceptor" evidence="10">
    <location>
        <position position="68"/>
    </location>
</feature>
<proteinExistence type="inferred from homology"/>
<dbReference type="NCBIfam" id="TIGR00042">
    <property type="entry name" value="RdgB/HAM1 family non-canonical purine NTP pyrophosphatase"/>
    <property type="match status" value="1"/>
</dbReference>
<feature type="binding site" evidence="10">
    <location>
        <begin position="8"/>
        <end position="13"/>
    </location>
    <ligand>
        <name>substrate</name>
    </ligand>
</feature>
<dbReference type="GO" id="GO:0000166">
    <property type="term" value="F:nucleotide binding"/>
    <property type="evidence" value="ECO:0007669"/>
    <property type="project" value="UniProtKB-KW"/>
</dbReference>
<dbReference type="HAMAP" id="MF_01405">
    <property type="entry name" value="Non_canon_purine_NTPase"/>
    <property type="match status" value="1"/>
</dbReference>
<keyword evidence="3 10" id="KW-0479">Metal-binding</keyword>
<evidence type="ECO:0000256" key="6">
    <source>
        <dbReference type="ARBA" id="ARBA00022842"/>
    </source>
</evidence>
<dbReference type="GO" id="GO:0009146">
    <property type="term" value="P:purine nucleoside triphosphate catabolic process"/>
    <property type="evidence" value="ECO:0007669"/>
    <property type="project" value="UniProtKB-UniRule"/>
</dbReference>
<dbReference type="SUPFAM" id="SSF52972">
    <property type="entry name" value="ITPase-like"/>
    <property type="match status" value="1"/>
</dbReference>
<evidence type="ECO:0000256" key="1">
    <source>
        <dbReference type="ARBA" id="ARBA00008023"/>
    </source>
</evidence>
<dbReference type="GO" id="GO:0036220">
    <property type="term" value="F:ITP diphosphatase activity"/>
    <property type="evidence" value="ECO:0007669"/>
    <property type="project" value="UniProtKB-UniRule"/>
</dbReference>
<feature type="binding site" evidence="10">
    <location>
        <position position="39"/>
    </location>
    <ligand>
        <name>Mg(2+)</name>
        <dbReference type="ChEBI" id="CHEBI:18420"/>
    </ligand>
</feature>
<sequence length="203" mass="21956">MVKIVIASGNQGKINDFRAIFPDDEIVGIKELIPEFEVEETEDTFKGNAVLKAEAARDALGMPVISDDSGLSVDALDGAPGVYSARYAGVDATDVENNEKLLGALGDAHDRTAHFTSVIALAIPGRETRTYTGELHGRILESPAGEGGFGYDPLFETDDGQKLGMITPSEKGEISHRRNALDRLREDTGVFDVLVRHERKDSN</sequence>
<dbReference type="PANTHER" id="PTHR11067:SF9">
    <property type="entry name" value="INOSINE TRIPHOSPHATE PYROPHOSPHATASE"/>
    <property type="match status" value="1"/>
</dbReference>
<keyword evidence="4 10" id="KW-0547">Nucleotide-binding</keyword>
<comment type="subunit">
    <text evidence="2 10">Homodimer.</text>
</comment>
<dbReference type="InterPro" id="IPR002637">
    <property type="entry name" value="RdgB/HAM1"/>
</dbReference>
<feature type="binding site" evidence="10">
    <location>
        <begin position="149"/>
        <end position="152"/>
    </location>
    <ligand>
        <name>substrate</name>
    </ligand>
</feature>
<dbReference type="EC" id="3.6.1.66" evidence="10"/>
<evidence type="ECO:0000256" key="4">
    <source>
        <dbReference type="ARBA" id="ARBA00022741"/>
    </source>
</evidence>
<dbReference type="InterPro" id="IPR029001">
    <property type="entry name" value="ITPase-like_fam"/>
</dbReference>
<dbReference type="OrthoDB" id="9807456at2"/>
<comment type="function">
    <text evidence="10">Pyrophosphatase that catalyzes the hydrolysis of nucleoside triphosphates to their monophosphate derivatives, with a high preference for the non-canonical purine nucleotides XTP (xanthosine triphosphate), dITP (deoxyinosine triphosphate) and ITP. Seems to function as a house-cleaning enzyme that removes non-canonical purine nucleotides from the nucleotide pool, thus preventing their incorporation into DNA/RNA and avoiding chromosomal lesions.</text>
</comment>
<evidence type="ECO:0000256" key="11">
    <source>
        <dbReference type="RuleBase" id="RU003781"/>
    </source>
</evidence>